<comment type="subcellular location">
    <subcellularLocation>
        <location evidence="3">Chromosome</location>
        <location evidence="3">Centromere</location>
        <location evidence="3">Kinetochore</location>
    </subcellularLocation>
    <subcellularLocation>
        <location evidence="2">Cytoplasm</location>
        <location evidence="2">Cytoskeleton</location>
        <location evidence="2">Spindle</location>
    </subcellularLocation>
    <subcellularLocation>
        <location evidence="1">Nucleus</location>
    </subcellularLocation>
</comment>
<feature type="region of interest" description="Disordered" evidence="13">
    <location>
        <begin position="102"/>
        <end position="133"/>
    </location>
</feature>
<gene>
    <name evidence="14" type="ORF">AAFC00_005837</name>
</gene>
<keyword evidence="9" id="KW-0206">Cytoskeleton</keyword>
<comment type="similarity">
    <text evidence="4">Belongs to the DASH complex SPC19 family.</text>
</comment>
<reference evidence="14 15" key="1">
    <citation type="submission" date="2024-07" db="EMBL/GenBank/DDBJ databases">
        <title>Draft sequence of the Neodothiora populina.</title>
        <authorList>
            <person name="Drown D.D."/>
            <person name="Schuette U.S."/>
            <person name="Buechlein A.B."/>
            <person name="Rusch D.R."/>
            <person name="Winton L.W."/>
            <person name="Adams G.A."/>
        </authorList>
    </citation>
    <scope>NUCLEOTIDE SEQUENCE [LARGE SCALE GENOMIC DNA]</scope>
    <source>
        <strain evidence="14 15">CPC 39397</strain>
    </source>
</reference>
<keyword evidence="8" id="KW-0995">Kinetochore</keyword>
<keyword evidence="15" id="KW-1185">Reference proteome</keyword>
<evidence type="ECO:0000256" key="6">
    <source>
        <dbReference type="ARBA" id="ARBA00022454"/>
    </source>
</evidence>
<dbReference type="Pfam" id="PF08287">
    <property type="entry name" value="DASH_Spc19"/>
    <property type="match status" value="1"/>
</dbReference>
<evidence type="ECO:0000256" key="10">
    <source>
        <dbReference type="ARBA" id="ARBA00023242"/>
    </source>
</evidence>
<dbReference type="PANTHER" id="PTHR28262:SF1">
    <property type="entry name" value="DASH COMPLEX SUBUNIT SPC19"/>
    <property type="match status" value="1"/>
</dbReference>
<evidence type="ECO:0000256" key="8">
    <source>
        <dbReference type="ARBA" id="ARBA00022838"/>
    </source>
</evidence>
<comment type="caution">
    <text evidence="14">The sequence shown here is derived from an EMBL/GenBank/DDBJ whole genome shotgun (WGS) entry which is preliminary data.</text>
</comment>
<proteinExistence type="inferred from homology"/>
<evidence type="ECO:0000256" key="12">
    <source>
        <dbReference type="ARBA" id="ARBA00032583"/>
    </source>
</evidence>
<dbReference type="InterPro" id="IPR013251">
    <property type="entry name" value="DASH_Spc19"/>
</dbReference>
<evidence type="ECO:0000313" key="15">
    <source>
        <dbReference type="Proteomes" id="UP001562354"/>
    </source>
</evidence>
<keyword evidence="7" id="KW-0963">Cytoplasm</keyword>
<dbReference type="Proteomes" id="UP001562354">
    <property type="component" value="Unassembled WGS sequence"/>
</dbReference>
<sequence>MSACNAALEGCVASLRSSMQLLDSSINILDSAVSDYPRLARVLQSTRHYELVSESDLDTAQSALCSEIQPEVDNLLNRVSTHLDKLERREQSLIAKCDLQEGRLNRNGPPAMRAKSPARRGLTRRDGGEGAVSSIEEVKMQQLRQKKERLSYAVGRLELQATQKERQLRKSMAGTGGLNFNED</sequence>
<name>A0ABR3P604_9PEZI</name>
<keyword evidence="6" id="KW-0158">Chromosome</keyword>
<evidence type="ECO:0000256" key="7">
    <source>
        <dbReference type="ARBA" id="ARBA00022490"/>
    </source>
</evidence>
<evidence type="ECO:0000256" key="3">
    <source>
        <dbReference type="ARBA" id="ARBA00004629"/>
    </source>
</evidence>
<evidence type="ECO:0000313" key="14">
    <source>
        <dbReference type="EMBL" id="KAL1301608.1"/>
    </source>
</evidence>
<keyword evidence="11" id="KW-0137">Centromere</keyword>
<dbReference type="EMBL" id="JBFMKM010000013">
    <property type="protein sequence ID" value="KAL1301608.1"/>
    <property type="molecule type" value="Genomic_DNA"/>
</dbReference>
<dbReference type="PANTHER" id="PTHR28262">
    <property type="entry name" value="DASH COMPLEX SUBUNIT SPC19"/>
    <property type="match status" value="1"/>
</dbReference>
<dbReference type="RefSeq" id="XP_069197884.1">
    <property type="nucleotide sequence ID" value="XM_069345685.1"/>
</dbReference>
<organism evidence="14 15">
    <name type="scientific">Neodothiora populina</name>
    <dbReference type="NCBI Taxonomy" id="2781224"/>
    <lineage>
        <taxon>Eukaryota</taxon>
        <taxon>Fungi</taxon>
        <taxon>Dikarya</taxon>
        <taxon>Ascomycota</taxon>
        <taxon>Pezizomycotina</taxon>
        <taxon>Dothideomycetes</taxon>
        <taxon>Dothideomycetidae</taxon>
        <taxon>Dothideales</taxon>
        <taxon>Dothioraceae</taxon>
        <taxon>Neodothiora</taxon>
    </lineage>
</organism>
<dbReference type="GeneID" id="95979536"/>
<protein>
    <recommendedName>
        <fullName evidence="5">DASH complex subunit SPC19</fullName>
    </recommendedName>
    <alternativeName>
        <fullName evidence="12">Outer kinetochore protein SPC19</fullName>
    </alternativeName>
</protein>
<evidence type="ECO:0000256" key="13">
    <source>
        <dbReference type="SAM" id="MobiDB-lite"/>
    </source>
</evidence>
<keyword evidence="10" id="KW-0539">Nucleus</keyword>
<evidence type="ECO:0000256" key="5">
    <source>
        <dbReference type="ARBA" id="ARBA00016329"/>
    </source>
</evidence>
<accession>A0ABR3P604</accession>
<evidence type="ECO:0000256" key="4">
    <source>
        <dbReference type="ARBA" id="ARBA00008952"/>
    </source>
</evidence>
<evidence type="ECO:0000256" key="11">
    <source>
        <dbReference type="ARBA" id="ARBA00023328"/>
    </source>
</evidence>
<evidence type="ECO:0000256" key="1">
    <source>
        <dbReference type="ARBA" id="ARBA00004123"/>
    </source>
</evidence>
<evidence type="ECO:0000256" key="2">
    <source>
        <dbReference type="ARBA" id="ARBA00004186"/>
    </source>
</evidence>
<evidence type="ECO:0000256" key="9">
    <source>
        <dbReference type="ARBA" id="ARBA00023212"/>
    </source>
</evidence>